<keyword evidence="3" id="KW-0547">Nucleotide-binding</keyword>
<evidence type="ECO:0000313" key="6">
    <source>
        <dbReference type="EMBL" id="GAA4332562.1"/>
    </source>
</evidence>
<dbReference type="InterPro" id="IPR003439">
    <property type="entry name" value="ABC_transporter-like_ATP-bd"/>
</dbReference>
<gene>
    <name evidence="6" type="ORF">GCM10023144_22760</name>
</gene>
<keyword evidence="1" id="KW-0813">Transport</keyword>
<reference evidence="7" key="1">
    <citation type="journal article" date="2019" name="Int. J. Syst. Evol. Microbiol.">
        <title>The Global Catalogue of Microorganisms (GCM) 10K type strain sequencing project: providing services to taxonomists for standard genome sequencing and annotation.</title>
        <authorList>
            <consortium name="The Broad Institute Genomics Platform"/>
            <consortium name="The Broad Institute Genome Sequencing Center for Infectious Disease"/>
            <person name="Wu L."/>
            <person name="Ma J."/>
        </authorList>
    </citation>
    <scope>NUCLEOTIDE SEQUENCE [LARGE SCALE GENOMIC DNA]</scope>
    <source>
        <strain evidence="7">JCM 17666</strain>
    </source>
</reference>
<dbReference type="Pfam" id="PF12399">
    <property type="entry name" value="BCA_ABC_TP_C"/>
    <property type="match status" value="1"/>
</dbReference>
<dbReference type="PANTHER" id="PTHR45772">
    <property type="entry name" value="CONSERVED COMPONENT OF ABC TRANSPORTER FOR NATURAL AMINO ACIDS-RELATED"/>
    <property type="match status" value="1"/>
</dbReference>
<dbReference type="RefSeq" id="WP_345249429.1">
    <property type="nucleotide sequence ID" value="NZ_BAABFO010000009.1"/>
</dbReference>
<evidence type="ECO:0000313" key="7">
    <source>
        <dbReference type="Proteomes" id="UP001501671"/>
    </source>
</evidence>
<dbReference type="InterPro" id="IPR051120">
    <property type="entry name" value="ABC_AA/LPS_Transport"/>
</dbReference>
<dbReference type="PROSITE" id="PS00211">
    <property type="entry name" value="ABC_TRANSPORTER_1"/>
    <property type="match status" value="1"/>
</dbReference>
<dbReference type="PROSITE" id="PS50893">
    <property type="entry name" value="ABC_TRANSPORTER_2"/>
    <property type="match status" value="1"/>
</dbReference>
<evidence type="ECO:0000256" key="1">
    <source>
        <dbReference type="ARBA" id="ARBA00022448"/>
    </source>
</evidence>
<sequence>MRTVLEARGVCKSFGGLSAVDGVDMTVGEGELHAIIGPNGAGKTTFLSLLSGELRADRGQIRLLGEDVAGLAMHERARRGLARTFQVTSVFEDLSVLDNMLLAAQARERHAYRFWTPAAADLALRDEALAGLRDVGLAERAAAAAAILSHGERRALELAMAVAARPAILLLDEPMAGIGTKEAGQVVERLRGFKGRLTIVLIEHDMNAVFALADRITVLAQGRAIACGAPAAISADPAVQSVYLGDGAEY</sequence>
<accession>A0ABP8H198</accession>
<dbReference type="SUPFAM" id="SSF52540">
    <property type="entry name" value="P-loop containing nucleoside triphosphate hydrolases"/>
    <property type="match status" value="1"/>
</dbReference>
<organism evidence="6 7">
    <name type="scientific">Pigmentiphaga soli</name>
    <dbReference type="NCBI Taxonomy" id="1007095"/>
    <lineage>
        <taxon>Bacteria</taxon>
        <taxon>Pseudomonadati</taxon>
        <taxon>Pseudomonadota</taxon>
        <taxon>Betaproteobacteria</taxon>
        <taxon>Burkholderiales</taxon>
        <taxon>Alcaligenaceae</taxon>
        <taxon>Pigmentiphaga</taxon>
    </lineage>
</organism>
<dbReference type="EMBL" id="BAABFO010000009">
    <property type="protein sequence ID" value="GAA4332562.1"/>
    <property type="molecule type" value="Genomic_DNA"/>
</dbReference>
<keyword evidence="4 6" id="KW-0067">ATP-binding</keyword>
<protein>
    <submittedName>
        <fullName evidence="6">ABC transporter ATP-binding protein</fullName>
    </submittedName>
</protein>
<dbReference type="Gene3D" id="3.40.50.300">
    <property type="entry name" value="P-loop containing nucleotide triphosphate hydrolases"/>
    <property type="match status" value="1"/>
</dbReference>
<name>A0ABP8H198_9BURK</name>
<feature type="domain" description="ABC transporter" evidence="5">
    <location>
        <begin position="5"/>
        <end position="246"/>
    </location>
</feature>
<dbReference type="Pfam" id="PF00005">
    <property type="entry name" value="ABC_tran"/>
    <property type="match status" value="1"/>
</dbReference>
<keyword evidence="2" id="KW-0472">Membrane</keyword>
<dbReference type="InterPro" id="IPR017871">
    <property type="entry name" value="ABC_transporter-like_CS"/>
</dbReference>
<dbReference type="GO" id="GO:0005524">
    <property type="term" value="F:ATP binding"/>
    <property type="evidence" value="ECO:0007669"/>
    <property type="project" value="UniProtKB-KW"/>
</dbReference>
<evidence type="ECO:0000256" key="4">
    <source>
        <dbReference type="ARBA" id="ARBA00022840"/>
    </source>
</evidence>
<evidence type="ECO:0000259" key="5">
    <source>
        <dbReference type="PROSITE" id="PS50893"/>
    </source>
</evidence>
<keyword evidence="7" id="KW-1185">Reference proteome</keyword>
<dbReference type="CDD" id="cd03219">
    <property type="entry name" value="ABC_Mj1267_LivG_branched"/>
    <property type="match status" value="1"/>
</dbReference>
<dbReference type="Proteomes" id="UP001501671">
    <property type="component" value="Unassembled WGS sequence"/>
</dbReference>
<dbReference type="InterPro" id="IPR027417">
    <property type="entry name" value="P-loop_NTPase"/>
</dbReference>
<comment type="caution">
    <text evidence="6">The sequence shown here is derived from an EMBL/GenBank/DDBJ whole genome shotgun (WGS) entry which is preliminary data.</text>
</comment>
<keyword evidence="2" id="KW-1003">Cell membrane</keyword>
<evidence type="ECO:0000256" key="3">
    <source>
        <dbReference type="ARBA" id="ARBA00022741"/>
    </source>
</evidence>
<dbReference type="InterPro" id="IPR032823">
    <property type="entry name" value="BCA_ABC_TP_C"/>
</dbReference>
<dbReference type="SMART" id="SM00382">
    <property type="entry name" value="AAA"/>
    <property type="match status" value="1"/>
</dbReference>
<dbReference type="InterPro" id="IPR003593">
    <property type="entry name" value="AAA+_ATPase"/>
</dbReference>
<dbReference type="PANTHER" id="PTHR45772:SF2">
    <property type="entry name" value="ABC TRANSPORTER ATP-BINDING PROTEIN"/>
    <property type="match status" value="1"/>
</dbReference>
<evidence type="ECO:0000256" key="2">
    <source>
        <dbReference type="ARBA" id="ARBA00022475"/>
    </source>
</evidence>
<proteinExistence type="predicted"/>